<dbReference type="Pfam" id="PF09951">
    <property type="entry name" value="Imm33"/>
    <property type="match status" value="1"/>
</dbReference>
<dbReference type="PANTHER" id="PTHR38743:SF2">
    <property type="entry name" value="DUF2185 DOMAIN-CONTAINING PROTEIN"/>
    <property type="match status" value="1"/>
</dbReference>
<name>A0A1N6ZJ72_9BACT</name>
<dbReference type="AlphaFoldDB" id="A0A1N6ZJ72"/>
<accession>A0A1N6ZJ72</accession>
<organism evidence="2 3">
    <name type="scientific">Pontibacter lucknowensis</name>
    <dbReference type="NCBI Taxonomy" id="1077936"/>
    <lineage>
        <taxon>Bacteria</taxon>
        <taxon>Pseudomonadati</taxon>
        <taxon>Bacteroidota</taxon>
        <taxon>Cytophagia</taxon>
        <taxon>Cytophagales</taxon>
        <taxon>Hymenobacteraceae</taxon>
        <taxon>Pontibacter</taxon>
    </lineage>
</organism>
<dbReference type="STRING" id="1077936.SAMN05421545_3023"/>
<protein>
    <recommendedName>
        <fullName evidence="1">Immunity protein Imm33 domain-containing protein</fullName>
    </recommendedName>
</protein>
<dbReference type="EMBL" id="FTNM01000004">
    <property type="protein sequence ID" value="SIR26875.1"/>
    <property type="molecule type" value="Genomic_DNA"/>
</dbReference>
<gene>
    <name evidence="2" type="ORF">SAMN05421545_3023</name>
</gene>
<feature type="domain" description="Immunity protein Imm33" evidence="1">
    <location>
        <begin position="23"/>
        <end position="107"/>
    </location>
</feature>
<evidence type="ECO:0000259" key="1">
    <source>
        <dbReference type="Pfam" id="PF09951"/>
    </source>
</evidence>
<dbReference type="OrthoDB" id="4827574at2"/>
<dbReference type="Proteomes" id="UP000185924">
    <property type="component" value="Unassembled WGS sequence"/>
</dbReference>
<proteinExistence type="predicted"/>
<evidence type="ECO:0000313" key="3">
    <source>
        <dbReference type="Proteomes" id="UP000185924"/>
    </source>
</evidence>
<keyword evidence="3" id="KW-1185">Reference proteome</keyword>
<evidence type="ECO:0000313" key="2">
    <source>
        <dbReference type="EMBL" id="SIR26875.1"/>
    </source>
</evidence>
<reference evidence="3" key="1">
    <citation type="submission" date="2017-01" db="EMBL/GenBank/DDBJ databases">
        <authorList>
            <person name="Varghese N."/>
            <person name="Submissions S."/>
        </authorList>
    </citation>
    <scope>NUCLEOTIDE SEQUENCE [LARGE SCALE GENOMIC DNA]</scope>
    <source>
        <strain evidence="3">DM9</strain>
    </source>
</reference>
<dbReference type="InterPro" id="IPR018689">
    <property type="entry name" value="Imm33_dom"/>
</dbReference>
<sequence length="111" mass="12631">MKTKKFKLEAGQIVQLIAPMGGCIASDKITVEGLPVAYMYREEPEFEHDSGWRFFSGTETQEYADNSNNLAIYDVNTIANYDPTIIPYLELEEGVELERTEATDKFIVIEE</sequence>
<dbReference type="PANTHER" id="PTHR38743">
    <property type="entry name" value="SIMILAR TO GLYOXYLASE I FAMILY PROTEIN"/>
    <property type="match status" value="1"/>
</dbReference>
<dbReference type="RefSeq" id="WP_076422727.1">
    <property type="nucleotide sequence ID" value="NZ_FTNM01000004.1"/>
</dbReference>